<protein>
    <submittedName>
        <fullName evidence="1">Uncharacterized protein</fullName>
    </submittedName>
</protein>
<sequence>MGACPDTEYAHSEHGDAERGPNGAAMTTAEGAEIADTLESTKYSPWTFPMLRLYLVLLVAYFCACTNGYDGSVMGGLNALTSYQEYFHMQSASSSTGFIFAIYNIGSIAALPFVGPTNDSLGRRAAIFTGATIVIAGTLVVARAPTHEAFLAGRFVLGFGVAFMNVSAPIYVGEMAHPVWRGTLMGIYNSFW</sequence>
<evidence type="ECO:0000313" key="2">
    <source>
        <dbReference type="Proteomes" id="UP001153332"/>
    </source>
</evidence>
<keyword evidence="2" id="KW-1185">Reference proteome</keyword>
<comment type="caution">
    <text evidence="1">The sequence shown here is derived from an EMBL/GenBank/DDBJ whole genome shotgun (WGS) entry which is preliminary data.</text>
</comment>
<reference evidence="1" key="1">
    <citation type="submission" date="2022-12" db="EMBL/GenBank/DDBJ databases">
        <title>Genome Sequence of Lasiodiplodia mahajangana.</title>
        <authorList>
            <person name="Buettner E."/>
        </authorList>
    </citation>
    <scope>NUCLEOTIDE SEQUENCE</scope>
    <source>
        <strain evidence="1">VT137</strain>
    </source>
</reference>
<accession>A0ACC2JK41</accession>
<dbReference type="EMBL" id="JAPUUL010001266">
    <property type="protein sequence ID" value="KAJ8127881.1"/>
    <property type="molecule type" value="Genomic_DNA"/>
</dbReference>
<organism evidence="1 2">
    <name type="scientific">Lasiodiplodia mahajangana</name>
    <dbReference type="NCBI Taxonomy" id="1108764"/>
    <lineage>
        <taxon>Eukaryota</taxon>
        <taxon>Fungi</taxon>
        <taxon>Dikarya</taxon>
        <taxon>Ascomycota</taxon>
        <taxon>Pezizomycotina</taxon>
        <taxon>Dothideomycetes</taxon>
        <taxon>Dothideomycetes incertae sedis</taxon>
        <taxon>Botryosphaeriales</taxon>
        <taxon>Botryosphaeriaceae</taxon>
        <taxon>Lasiodiplodia</taxon>
    </lineage>
</organism>
<dbReference type="Proteomes" id="UP001153332">
    <property type="component" value="Unassembled WGS sequence"/>
</dbReference>
<evidence type="ECO:0000313" key="1">
    <source>
        <dbReference type="EMBL" id="KAJ8127881.1"/>
    </source>
</evidence>
<name>A0ACC2JK41_9PEZI</name>
<proteinExistence type="predicted"/>
<gene>
    <name evidence="1" type="ORF">O1611_g5755</name>
</gene>